<keyword evidence="6" id="KW-1185">Reference proteome</keyword>
<dbReference type="CDD" id="cd04301">
    <property type="entry name" value="NAT_SF"/>
    <property type="match status" value="1"/>
</dbReference>
<dbReference type="InterPro" id="IPR051016">
    <property type="entry name" value="Diverse_Substrate_AcTransf"/>
</dbReference>
<evidence type="ECO:0000313" key="6">
    <source>
        <dbReference type="Proteomes" id="UP000264217"/>
    </source>
</evidence>
<dbReference type="GO" id="GO:0008080">
    <property type="term" value="F:N-acetyltransferase activity"/>
    <property type="evidence" value="ECO:0007669"/>
    <property type="project" value="TreeGrafter"/>
</dbReference>
<dbReference type="PANTHER" id="PTHR10545">
    <property type="entry name" value="DIAMINE N-ACETYLTRANSFERASE"/>
    <property type="match status" value="1"/>
</dbReference>
<comment type="similarity">
    <text evidence="1">Belongs to the acetyltransferase family.</text>
</comment>
<dbReference type="Proteomes" id="UP000264217">
    <property type="component" value="Unassembled WGS sequence"/>
</dbReference>
<evidence type="ECO:0000313" key="5">
    <source>
        <dbReference type="EMBL" id="RFZ90277.1"/>
    </source>
</evidence>
<dbReference type="PANTHER" id="PTHR10545:SF29">
    <property type="entry name" value="GH14572P-RELATED"/>
    <property type="match status" value="1"/>
</dbReference>
<dbReference type="FunFam" id="3.40.630.30:FF:000064">
    <property type="entry name" value="GNAT family acetyltransferase"/>
    <property type="match status" value="1"/>
</dbReference>
<name>A0A372NNU1_9SPHI</name>
<evidence type="ECO:0000259" key="4">
    <source>
        <dbReference type="PROSITE" id="PS51186"/>
    </source>
</evidence>
<dbReference type="EMBL" id="QWDC01000004">
    <property type="protein sequence ID" value="RFZ90277.1"/>
    <property type="molecule type" value="Genomic_DNA"/>
</dbReference>
<evidence type="ECO:0000256" key="1">
    <source>
        <dbReference type="ARBA" id="ARBA00008694"/>
    </source>
</evidence>
<proteinExistence type="inferred from homology"/>
<protein>
    <submittedName>
        <fullName evidence="5">GNAT family N-acetyltransferase</fullName>
    </submittedName>
</protein>
<keyword evidence="2 5" id="KW-0808">Transferase</keyword>
<dbReference type="AlphaFoldDB" id="A0A372NNU1"/>
<evidence type="ECO:0000256" key="2">
    <source>
        <dbReference type="ARBA" id="ARBA00022679"/>
    </source>
</evidence>
<reference evidence="5 6" key="1">
    <citation type="submission" date="2018-08" db="EMBL/GenBank/DDBJ databases">
        <title>Mucilaginibacter sp. MYSH2.</title>
        <authorList>
            <person name="Seo T."/>
        </authorList>
    </citation>
    <scope>NUCLEOTIDE SEQUENCE [LARGE SCALE GENOMIC DNA]</scope>
    <source>
        <strain evidence="5 6">MYSH2</strain>
    </source>
</reference>
<sequence length="158" mass="18036">MNKLNIHLRNAVRKDFDKILDLIGMHARAEHAEFRAEEKKEKLGNAIFKNPPSLFCLIAECDHIVIGFASYYFTFSTWEAAPSLMLDCIYVEENYRSLGIGNALMELLQQIGRSNDCTTIKWLTLDSNAKAIKFYERIGATGKTDKIRYSLSLSHETP</sequence>
<gene>
    <name evidence="5" type="ORF">D0C36_20995</name>
</gene>
<dbReference type="Pfam" id="PF00583">
    <property type="entry name" value="Acetyltransf_1"/>
    <property type="match status" value="1"/>
</dbReference>
<evidence type="ECO:0000256" key="3">
    <source>
        <dbReference type="ARBA" id="ARBA00023315"/>
    </source>
</evidence>
<dbReference type="OrthoDB" id="9805924at2"/>
<dbReference type="PROSITE" id="PS51186">
    <property type="entry name" value="GNAT"/>
    <property type="match status" value="1"/>
</dbReference>
<dbReference type="Gene3D" id="3.40.630.30">
    <property type="match status" value="1"/>
</dbReference>
<organism evidence="5 6">
    <name type="scientific">Mucilaginibacter conchicola</name>
    <dbReference type="NCBI Taxonomy" id="2303333"/>
    <lineage>
        <taxon>Bacteria</taxon>
        <taxon>Pseudomonadati</taxon>
        <taxon>Bacteroidota</taxon>
        <taxon>Sphingobacteriia</taxon>
        <taxon>Sphingobacteriales</taxon>
        <taxon>Sphingobacteriaceae</taxon>
        <taxon>Mucilaginibacter</taxon>
    </lineage>
</organism>
<feature type="domain" description="N-acetyltransferase" evidence="4">
    <location>
        <begin position="6"/>
        <end position="156"/>
    </location>
</feature>
<dbReference type="RefSeq" id="WP_117393691.1">
    <property type="nucleotide sequence ID" value="NZ_QWDC01000004.1"/>
</dbReference>
<dbReference type="InterPro" id="IPR000182">
    <property type="entry name" value="GNAT_dom"/>
</dbReference>
<dbReference type="InterPro" id="IPR016181">
    <property type="entry name" value="Acyl_CoA_acyltransferase"/>
</dbReference>
<accession>A0A372NNU1</accession>
<keyword evidence="3" id="KW-0012">Acyltransferase</keyword>
<dbReference type="SUPFAM" id="SSF55729">
    <property type="entry name" value="Acyl-CoA N-acyltransferases (Nat)"/>
    <property type="match status" value="1"/>
</dbReference>
<comment type="caution">
    <text evidence="5">The sequence shown here is derived from an EMBL/GenBank/DDBJ whole genome shotgun (WGS) entry which is preliminary data.</text>
</comment>